<reference evidence="7" key="1">
    <citation type="submission" date="2016-12" db="EMBL/GenBank/DDBJ databases">
        <title>The genomes of Aspergillus section Nigri reveals drivers in fungal speciation.</title>
        <authorList>
            <consortium name="DOE Joint Genome Institute"/>
            <person name="Vesth T.C."/>
            <person name="Nybo J."/>
            <person name="Theobald S."/>
            <person name="Brandl J."/>
            <person name="Frisvad J.C."/>
            <person name="Nielsen K.F."/>
            <person name="Lyhne E.K."/>
            <person name="Kogle M.E."/>
            <person name="Kuo A."/>
            <person name="Riley R."/>
            <person name="Clum A."/>
            <person name="Nolan M."/>
            <person name="Lipzen A."/>
            <person name="Salamov A."/>
            <person name="Henrissat B."/>
            <person name="Wiebenga A."/>
            <person name="De vries R.P."/>
            <person name="Grigoriev I.V."/>
            <person name="Mortensen U.H."/>
            <person name="Andersen M.R."/>
            <person name="Baker S.E."/>
        </authorList>
    </citation>
    <scope>NUCLEOTIDE SEQUENCE</scope>
    <source>
        <strain evidence="7">IBT 28561</strain>
    </source>
</reference>
<protein>
    <submittedName>
        <fullName evidence="7">FAD binding domain protein</fullName>
    </submittedName>
</protein>
<dbReference type="SUPFAM" id="SSF56176">
    <property type="entry name" value="FAD-binding/transporter-associated domain-like"/>
    <property type="match status" value="1"/>
</dbReference>
<dbReference type="InterPro" id="IPR006094">
    <property type="entry name" value="Oxid_FAD_bind_N"/>
</dbReference>
<feature type="domain" description="FAD-binding PCMH-type" evidence="6">
    <location>
        <begin position="51"/>
        <end position="222"/>
    </location>
</feature>
<dbReference type="Gene3D" id="3.30.465.10">
    <property type="match status" value="1"/>
</dbReference>
<dbReference type="PROSITE" id="PS51387">
    <property type="entry name" value="FAD_PCMH"/>
    <property type="match status" value="1"/>
</dbReference>
<evidence type="ECO:0000256" key="5">
    <source>
        <dbReference type="ARBA" id="ARBA00023002"/>
    </source>
</evidence>
<sequence length="477" mass="52379">MLIAPFMLAMALGTNPNIPALFSPVLSPGAEICLPSDKVCGPVISRWSTFKTPSYIATIKPATEEDVQKIVQTATKAELPFFVTGGGHGVSMRFSAVRDAINIDLSNLKSVQVDLAGSLVTIGSGVENAQLYDLLASLRKETPLTTERCINTVGTTIGGGLGPLYGIHGLTLDALLSVRLVTAAGELLTVSPHENPNLFWAIRGAGANFGVVTSARYRIYDETNAGNRIQAIFQFAPIGNLSVFELLQSWDDHIPPELFLGVHLSYDQTSRKPTITMKFDFTGRKEAAQQYLDQIQGLNPIYQSIETIPWHNNQSPDPPECERGKYTSLCSFGLHRTDPIALSEYLHNLTEFAAARPWLNATLMWQRLSPGFVTTVPENHRGVYPWRDTKVNVGLSATYPGPEYDDIVNDFVRRARERLNEAMGYAGLHVYVNQAIGDEGPAAWYGEKNLERLGALKHQWDPSHHFGASAPITSRSD</sequence>
<dbReference type="EMBL" id="MSFM01000005">
    <property type="protein sequence ID" value="PKY04996.1"/>
    <property type="molecule type" value="Genomic_DNA"/>
</dbReference>
<dbReference type="InterPro" id="IPR036318">
    <property type="entry name" value="FAD-bd_PCMH-like_sf"/>
</dbReference>
<name>A0A2I1D543_ASPC2</name>
<dbReference type="Proteomes" id="UP000234254">
    <property type="component" value="Unassembled WGS sequence"/>
</dbReference>
<proteinExistence type="inferred from homology"/>
<dbReference type="InterPro" id="IPR016169">
    <property type="entry name" value="FAD-bd_PCMH_sub2"/>
</dbReference>
<dbReference type="InterPro" id="IPR016166">
    <property type="entry name" value="FAD-bd_PCMH"/>
</dbReference>
<dbReference type="GeneID" id="36541819"/>
<comment type="similarity">
    <text evidence="1">Belongs to the oxygen-dependent FAD-linked oxidoreductase family.</text>
</comment>
<evidence type="ECO:0000256" key="2">
    <source>
        <dbReference type="ARBA" id="ARBA00022630"/>
    </source>
</evidence>
<dbReference type="GO" id="GO:0071949">
    <property type="term" value="F:FAD binding"/>
    <property type="evidence" value="ECO:0007669"/>
    <property type="project" value="InterPro"/>
</dbReference>
<dbReference type="InterPro" id="IPR050416">
    <property type="entry name" value="FAD-linked_Oxidoreductase"/>
</dbReference>
<evidence type="ECO:0000313" key="7">
    <source>
        <dbReference type="EMBL" id="PKY04996.1"/>
    </source>
</evidence>
<evidence type="ECO:0000256" key="4">
    <source>
        <dbReference type="ARBA" id="ARBA00022827"/>
    </source>
</evidence>
<dbReference type="InterPro" id="IPR012951">
    <property type="entry name" value="BBE"/>
</dbReference>
<accession>A0A2I1D543</accession>
<dbReference type="Pfam" id="PF01565">
    <property type="entry name" value="FAD_binding_4"/>
    <property type="match status" value="1"/>
</dbReference>
<keyword evidence="3" id="KW-0732">Signal</keyword>
<evidence type="ECO:0000256" key="1">
    <source>
        <dbReference type="ARBA" id="ARBA00005466"/>
    </source>
</evidence>
<dbReference type="GO" id="GO:0016491">
    <property type="term" value="F:oxidoreductase activity"/>
    <property type="evidence" value="ECO:0007669"/>
    <property type="project" value="UniProtKB-KW"/>
</dbReference>
<dbReference type="RefSeq" id="XP_024693590.1">
    <property type="nucleotide sequence ID" value="XM_024834295.1"/>
</dbReference>
<keyword evidence="4" id="KW-0274">FAD</keyword>
<evidence type="ECO:0000259" key="6">
    <source>
        <dbReference type="PROSITE" id="PS51387"/>
    </source>
</evidence>
<dbReference type="AlphaFoldDB" id="A0A2I1D543"/>
<dbReference type="OrthoDB" id="415825at2759"/>
<comment type="caution">
    <text evidence="7">The sequence shown here is derived from an EMBL/GenBank/DDBJ whole genome shotgun (WGS) entry which is preliminary data.</text>
</comment>
<organism evidence="7 8">
    <name type="scientific">Aspergillus campestris (strain IBT 28561)</name>
    <dbReference type="NCBI Taxonomy" id="1392248"/>
    <lineage>
        <taxon>Eukaryota</taxon>
        <taxon>Fungi</taxon>
        <taxon>Dikarya</taxon>
        <taxon>Ascomycota</taxon>
        <taxon>Pezizomycotina</taxon>
        <taxon>Eurotiomycetes</taxon>
        <taxon>Eurotiomycetidae</taxon>
        <taxon>Eurotiales</taxon>
        <taxon>Aspergillaceae</taxon>
        <taxon>Aspergillus</taxon>
        <taxon>Aspergillus subgen. Circumdati</taxon>
    </lineage>
</organism>
<keyword evidence="2" id="KW-0285">Flavoprotein</keyword>
<dbReference type="Pfam" id="PF08031">
    <property type="entry name" value="BBE"/>
    <property type="match status" value="1"/>
</dbReference>
<dbReference type="PANTHER" id="PTHR42973">
    <property type="entry name" value="BINDING OXIDOREDUCTASE, PUTATIVE (AFU_ORTHOLOGUE AFUA_1G17690)-RELATED"/>
    <property type="match status" value="1"/>
</dbReference>
<gene>
    <name evidence="7" type="ORF">P168DRAFT_252004</name>
</gene>
<dbReference type="Gene3D" id="3.40.462.20">
    <property type="match status" value="1"/>
</dbReference>
<dbReference type="PANTHER" id="PTHR42973:SF32">
    <property type="entry name" value="FAD-LINKED OXIDOREDUCTASE AFOF"/>
    <property type="match status" value="1"/>
</dbReference>
<dbReference type="VEuPathDB" id="FungiDB:P168DRAFT_252004"/>
<evidence type="ECO:0000256" key="3">
    <source>
        <dbReference type="ARBA" id="ARBA00022729"/>
    </source>
</evidence>
<keyword evidence="5" id="KW-0560">Oxidoreductase</keyword>
<keyword evidence="8" id="KW-1185">Reference proteome</keyword>
<evidence type="ECO:0000313" key="8">
    <source>
        <dbReference type="Proteomes" id="UP000234254"/>
    </source>
</evidence>